<evidence type="ECO:0000313" key="1">
    <source>
        <dbReference type="EMBL" id="TPE44602.1"/>
    </source>
</evidence>
<evidence type="ECO:0008006" key="3">
    <source>
        <dbReference type="Google" id="ProtNLM"/>
    </source>
</evidence>
<reference evidence="1 2" key="1">
    <citation type="submission" date="2019-06" db="EMBL/GenBank/DDBJ databases">
        <title>A novel bacterium of genus Marinomonas, isolated from coastal sand.</title>
        <authorList>
            <person name="Huang H."/>
            <person name="Mo K."/>
            <person name="Hu Y."/>
        </authorList>
    </citation>
    <scope>NUCLEOTIDE SEQUENCE [LARGE SCALE GENOMIC DNA]</scope>
    <source>
        <strain evidence="1 2">HB171799</strain>
    </source>
</reference>
<dbReference type="RefSeq" id="WP_140591803.1">
    <property type="nucleotide sequence ID" value="NZ_VFRR01000076.1"/>
</dbReference>
<dbReference type="AlphaFoldDB" id="A0A501W7C5"/>
<protein>
    <recommendedName>
        <fullName evidence="3">DNA replication terminus site-binding protein</fullName>
    </recommendedName>
</protein>
<dbReference type="EMBL" id="VFRR01000076">
    <property type="protein sequence ID" value="TPE44602.1"/>
    <property type="molecule type" value="Genomic_DNA"/>
</dbReference>
<dbReference type="Proteomes" id="UP000315901">
    <property type="component" value="Unassembled WGS sequence"/>
</dbReference>
<proteinExistence type="predicted"/>
<sequence length="327" mass="37423">MYFMEALLHLKDATKKLHQHAGKVHQAILEDSLFSVILPIEKDDSPIDLEEYRSDHHRKAVADSITLLVYQSDNDLLDTDINIKCGVVTLTDQSIALINQFNAVKNDFKNATVQLRRLIKANNARKLSDALEFFQENQLRSLRKDIEAEKIVPVIESEWRLINRLFKSMNFEAIDLNRAYTNIHTFSQQIGAVSLSWARNHNSFKRLKDVEAQREFAEQHLQSKALNVALDLIEKNDGAPLAIVQTKPPKMIANLTFFQPTSEGKVRQVIKVSGIIAVVPPMPKVIYRRIDEMRTSSKPRCDSKLESSPYIVSLSAYRYKAKVDHKE</sequence>
<keyword evidence="2" id="KW-1185">Reference proteome</keyword>
<dbReference type="OrthoDB" id="6354133at2"/>
<accession>A0A501W7C5</accession>
<comment type="caution">
    <text evidence="1">The sequence shown here is derived from an EMBL/GenBank/DDBJ whole genome shotgun (WGS) entry which is preliminary data.</text>
</comment>
<name>A0A501W7C5_9GAMM</name>
<organism evidence="1 2">
    <name type="scientific">Maribrevibacterium harenarium</name>
    <dbReference type="NCBI Taxonomy" id="2589817"/>
    <lineage>
        <taxon>Bacteria</taxon>
        <taxon>Pseudomonadati</taxon>
        <taxon>Pseudomonadota</taxon>
        <taxon>Gammaproteobacteria</taxon>
        <taxon>Oceanospirillales</taxon>
        <taxon>Oceanospirillaceae</taxon>
        <taxon>Maribrevibacterium</taxon>
    </lineage>
</organism>
<evidence type="ECO:0000313" key="2">
    <source>
        <dbReference type="Proteomes" id="UP000315901"/>
    </source>
</evidence>
<gene>
    <name evidence="1" type="ORF">FJM67_16800</name>
</gene>